<gene>
    <name evidence="1" type="ORF">SAMN05444921_108216</name>
</gene>
<protein>
    <submittedName>
        <fullName evidence="1">Uncharacterized protein</fullName>
    </submittedName>
</protein>
<proteinExistence type="predicted"/>
<accession>A0A1G9TDV3</accession>
<dbReference type="STRING" id="1196353.SAMN05444921_108216"/>
<evidence type="ECO:0000313" key="1">
    <source>
        <dbReference type="EMBL" id="SDM45782.1"/>
    </source>
</evidence>
<dbReference type="InterPro" id="IPR039708">
    <property type="entry name" value="MT1774/Rv1733c-like"/>
</dbReference>
<sequence length="202" mass="21478">MRAVSGLWRWRHNPLRRTTDLVEAWVACAAALLLVLAVPAAGWGLGGLADEAMAESVREQSAERRPAVARVLRAAPSPGRTASDPDSAVDQRIRRPVVAEWTAPDGTRRSGTVTTAVPTAGPGDTFRIWTDGSGDPVARPMDPDTARAHAVLAGAGAASAAAGLVEAARRTVVRRLMQRRYEELDREWAKAGPDWGRTGTGS</sequence>
<dbReference type="EMBL" id="FNHI01000008">
    <property type="protein sequence ID" value="SDM45782.1"/>
    <property type="molecule type" value="Genomic_DNA"/>
</dbReference>
<dbReference type="AlphaFoldDB" id="A0A1G9TDV3"/>
<dbReference type="RefSeq" id="WP_093654655.1">
    <property type="nucleotide sequence ID" value="NZ_FNHI01000008.1"/>
</dbReference>
<dbReference type="Proteomes" id="UP000199063">
    <property type="component" value="Unassembled WGS sequence"/>
</dbReference>
<keyword evidence="2" id="KW-1185">Reference proteome</keyword>
<dbReference type="PANTHER" id="PTHR42305">
    <property type="entry name" value="MEMBRANE PROTEIN RV1733C-RELATED"/>
    <property type="match status" value="1"/>
</dbReference>
<dbReference type="GeneID" id="40830192"/>
<dbReference type="OrthoDB" id="4325432at2"/>
<name>A0A1G9TDV3_9ACTN</name>
<evidence type="ECO:0000313" key="2">
    <source>
        <dbReference type="Proteomes" id="UP000199063"/>
    </source>
</evidence>
<reference evidence="2" key="1">
    <citation type="submission" date="2016-10" db="EMBL/GenBank/DDBJ databases">
        <authorList>
            <person name="Varghese N."/>
            <person name="Submissions S."/>
        </authorList>
    </citation>
    <scope>NUCLEOTIDE SEQUENCE [LARGE SCALE GENOMIC DNA]</scope>
    <source>
        <strain evidence="2">CGMCC 4.7042</strain>
    </source>
</reference>
<dbReference type="PANTHER" id="PTHR42305:SF1">
    <property type="entry name" value="MEMBRANE PROTEIN RV1733C-RELATED"/>
    <property type="match status" value="1"/>
</dbReference>
<organism evidence="1 2">
    <name type="scientific">Streptomyces wuyuanensis</name>
    <dbReference type="NCBI Taxonomy" id="1196353"/>
    <lineage>
        <taxon>Bacteria</taxon>
        <taxon>Bacillati</taxon>
        <taxon>Actinomycetota</taxon>
        <taxon>Actinomycetes</taxon>
        <taxon>Kitasatosporales</taxon>
        <taxon>Streptomycetaceae</taxon>
        <taxon>Streptomyces</taxon>
    </lineage>
</organism>